<dbReference type="Proteomes" id="UP000826271">
    <property type="component" value="Unassembled WGS sequence"/>
</dbReference>
<gene>
    <name evidence="1" type="ORF">BUALT_Bualt14G0024600</name>
</gene>
<reference evidence="1" key="1">
    <citation type="submission" date="2019-10" db="EMBL/GenBank/DDBJ databases">
        <authorList>
            <person name="Zhang R."/>
            <person name="Pan Y."/>
            <person name="Wang J."/>
            <person name="Ma R."/>
            <person name="Yu S."/>
        </authorList>
    </citation>
    <scope>NUCLEOTIDE SEQUENCE</scope>
    <source>
        <strain evidence="1">LA-IB0</strain>
        <tissue evidence="1">Leaf</tissue>
    </source>
</reference>
<dbReference type="EMBL" id="WHWC01000014">
    <property type="protein sequence ID" value="KAG8369545.1"/>
    <property type="molecule type" value="Genomic_DNA"/>
</dbReference>
<dbReference type="AlphaFoldDB" id="A0AAV6WKY3"/>
<keyword evidence="2" id="KW-1185">Reference proteome</keyword>
<name>A0AAV6WKY3_9LAMI</name>
<evidence type="ECO:0000313" key="1">
    <source>
        <dbReference type="EMBL" id="KAG8369545.1"/>
    </source>
</evidence>
<organism evidence="1 2">
    <name type="scientific">Buddleja alternifolia</name>
    <dbReference type="NCBI Taxonomy" id="168488"/>
    <lineage>
        <taxon>Eukaryota</taxon>
        <taxon>Viridiplantae</taxon>
        <taxon>Streptophyta</taxon>
        <taxon>Embryophyta</taxon>
        <taxon>Tracheophyta</taxon>
        <taxon>Spermatophyta</taxon>
        <taxon>Magnoliopsida</taxon>
        <taxon>eudicotyledons</taxon>
        <taxon>Gunneridae</taxon>
        <taxon>Pentapetalae</taxon>
        <taxon>asterids</taxon>
        <taxon>lamiids</taxon>
        <taxon>Lamiales</taxon>
        <taxon>Scrophulariaceae</taxon>
        <taxon>Buddlejeae</taxon>
        <taxon>Buddleja</taxon>
    </lineage>
</organism>
<accession>A0AAV6WKY3</accession>
<comment type="caution">
    <text evidence="1">The sequence shown here is derived from an EMBL/GenBank/DDBJ whole genome shotgun (WGS) entry which is preliminary data.</text>
</comment>
<evidence type="ECO:0000313" key="2">
    <source>
        <dbReference type="Proteomes" id="UP000826271"/>
    </source>
</evidence>
<sequence>MLLTNAAKFKNDFRSHAIIWQRDIKFAKNDEKRVRAKCMGKNTVAAAGHIPAAATSGLPSTVTTPFSLGGGREMAGDVFKKHCPLKKSESGEAFGEPNGPIPKSKTPTVDVLVDVSVPECEPPTADANPQPKQKRRCSVCLQEGNNRAKCSTPAGKMWQNMDFYGYNCQKNPTIVTVAAVSAPPTASSSHLRHVASSHEQQTSQILSVFTLENPSVAAPPLPLPPPPASQASSVCIGGVYIVSSFKKKGKACVTLK</sequence>
<protein>
    <submittedName>
        <fullName evidence="1">Uncharacterized protein</fullName>
    </submittedName>
</protein>
<proteinExistence type="predicted"/>